<dbReference type="EMBL" id="CP104003">
    <property type="protein sequence ID" value="UWM56331.1"/>
    <property type="molecule type" value="Genomic_DNA"/>
</dbReference>
<accession>A0A9E7R5K9</accession>
<evidence type="ECO:0000259" key="8">
    <source>
        <dbReference type="Pfam" id="PF13194"/>
    </source>
</evidence>
<gene>
    <name evidence="9" type="ORF">N0B31_08540</name>
</gene>
<dbReference type="InterPro" id="IPR049177">
    <property type="entry name" value="MgtC_SapB_SrpB_YhiD_N"/>
</dbReference>
<evidence type="ECO:0000256" key="2">
    <source>
        <dbReference type="ARBA" id="ARBA00022475"/>
    </source>
</evidence>
<dbReference type="AlphaFoldDB" id="A0A9E7R5K9"/>
<comment type="subcellular location">
    <subcellularLocation>
        <location evidence="1">Cell membrane</location>
        <topology evidence="1">Multi-pass membrane protein</topology>
    </subcellularLocation>
</comment>
<dbReference type="RefSeq" id="WP_260643445.1">
    <property type="nucleotide sequence ID" value="NZ_CP104003.1"/>
</dbReference>
<dbReference type="KEGG" id="ssai:N0B31_08540"/>
<sequence>MSYAGLDTQVVRLVLAGALGLFLGLEREWSEKDAGVRTLSLVALLGAAFETLDRPGLLVVGGLLTVAMGVALTVRGLLAEERGLSLTTAATLLVAYAVGVLVGAGLLLEGVTVAVGSALVLVLKRELHGLADALSREEVRAASEFAVLAFVGYPLLPAGETTLRVAGETVAVEPRAVWAIVVFVAAIGIVNYAVVQNYGSRGIAVTGFFGGLASSTAVVGSMLEHVRRRPAATDYALAAVLLANAAMALRNLGIVLAFTLSAGPLFGVALPLGVVVAGSVAVAALVADRSESVALELESPFTLRYALGFGGLFLGVVVAGGLAQATFGTAGLLATAALTGLVSSAGATTSAVLLYRAGTVDAGAAVLAVLLATGASIGVKVGLTMLAPERAFGLRVAGWSAALLTVAGAVTAVALL</sequence>
<dbReference type="GO" id="GO:0005886">
    <property type="term" value="C:plasma membrane"/>
    <property type="evidence" value="ECO:0007669"/>
    <property type="project" value="UniProtKB-SubCell"/>
</dbReference>
<evidence type="ECO:0000313" key="10">
    <source>
        <dbReference type="Proteomes" id="UP001057580"/>
    </source>
</evidence>
<feature type="transmembrane region" description="Helical" evidence="6">
    <location>
        <begin position="362"/>
        <end position="386"/>
    </location>
</feature>
<feature type="transmembrane region" description="Helical" evidence="6">
    <location>
        <begin position="306"/>
        <end position="327"/>
    </location>
</feature>
<evidence type="ECO:0000256" key="6">
    <source>
        <dbReference type="SAM" id="Phobius"/>
    </source>
</evidence>
<feature type="transmembrane region" description="Helical" evidence="6">
    <location>
        <begin position="176"/>
        <end position="195"/>
    </location>
</feature>
<evidence type="ECO:0000256" key="3">
    <source>
        <dbReference type="ARBA" id="ARBA00022692"/>
    </source>
</evidence>
<evidence type="ECO:0000256" key="1">
    <source>
        <dbReference type="ARBA" id="ARBA00004651"/>
    </source>
</evidence>
<dbReference type="Pfam" id="PF02308">
    <property type="entry name" value="MgtC"/>
    <property type="match status" value="1"/>
</dbReference>
<dbReference type="PANTHER" id="PTHR39084">
    <property type="entry name" value="MEMBRANE PROTEIN-RELATED"/>
    <property type="match status" value="1"/>
</dbReference>
<keyword evidence="3 6" id="KW-0812">Transmembrane</keyword>
<keyword evidence="5 6" id="KW-0472">Membrane</keyword>
<feature type="domain" description="MgtC/SapB/SrpB/YhiD N-terminal" evidence="7">
    <location>
        <begin position="13"/>
        <end position="129"/>
    </location>
</feature>
<name>A0A9E7R5K9_9EURY</name>
<feature type="transmembrane region" description="Helical" evidence="6">
    <location>
        <begin position="235"/>
        <end position="259"/>
    </location>
</feature>
<dbReference type="InterPro" id="IPR025105">
    <property type="entry name" value="DUF4010"/>
</dbReference>
<keyword evidence="2" id="KW-1003">Cell membrane</keyword>
<feature type="domain" description="DUF4010" evidence="8">
    <location>
        <begin position="182"/>
        <end position="386"/>
    </location>
</feature>
<feature type="transmembrane region" description="Helical" evidence="6">
    <location>
        <begin position="58"/>
        <end position="78"/>
    </location>
</feature>
<dbReference type="InterPro" id="IPR003416">
    <property type="entry name" value="MgtC/SapB/SrpB/YhiD_fam"/>
</dbReference>
<dbReference type="Proteomes" id="UP001057580">
    <property type="component" value="Chromosome"/>
</dbReference>
<dbReference type="PANTHER" id="PTHR39084:SF1">
    <property type="entry name" value="DUF4010 DOMAIN-CONTAINING PROTEIN"/>
    <property type="match status" value="1"/>
</dbReference>
<feature type="transmembrane region" description="Helical" evidence="6">
    <location>
        <begin position="201"/>
        <end position="223"/>
    </location>
</feature>
<feature type="transmembrane region" description="Helical" evidence="6">
    <location>
        <begin position="90"/>
        <end position="119"/>
    </location>
</feature>
<proteinExistence type="predicted"/>
<evidence type="ECO:0000259" key="7">
    <source>
        <dbReference type="Pfam" id="PF02308"/>
    </source>
</evidence>
<dbReference type="Pfam" id="PF13194">
    <property type="entry name" value="DUF4010"/>
    <property type="match status" value="1"/>
</dbReference>
<feature type="transmembrane region" description="Helical" evidence="6">
    <location>
        <begin position="392"/>
        <end position="415"/>
    </location>
</feature>
<evidence type="ECO:0000256" key="4">
    <source>
        <dbReference type="ARBA" id="ARBA00022989"/>
    </source>
</evidence>
<keyword evidence="10" id="KW-1185">Reference proteome</keyword>
<organism evidence="9 10">
    <name type="scientific">Salinirubellus salinus</name>
    <dbReference type="NCBI Taxonomy" id="1364945"/>
    <lineage>
        <taxon>Archaea</taxon>
        <taxon>Methanobacteriati</taxon>
        <taxon>Methanobacteriota</taxon>
        <taxon>Stenosarchaea group</taxon>
        <taxon>Halobacteria</taxon>
        <taxon>Halobacteriales</taxon>
        <taxon>Natronomonadaceae</taxon>
        <taxon>Salinirubellus</taxon>
    </lineage>
</organism>
<keyword evidence="4 6" id="KW-1133">Transmembrane helix</keyword>
<dbReference type="PRINTS" id="PR01837">
    <property type="entry name" value="MGTCSAPBPROT"/>
</dbReference>
<protein>
    <submittedName>
        <fullName evidence="9">DUF4010 domain-containing protein</fullName>
    </submittedName>
</protein>
<reference evidence="9" key="1">
    <citation type="submission" date="2022-09" db="EMBL/GenBank/DDBJ databases">
        <title>Diverse halophilic archaea isolated from saline environments.</title>
        <authorList>
            <person name="Cui H.-L."/>
        </authorList>
    </citation>
    <scope>NUCLEOTIDE SEQUENCE</scope>
    <source>
        <strain evidence="9">ZS-35-S2</strain>
    </source>
</reference>
<feature type="transmembrane region" description="Helical" evidence="6">
    <location>
        <begin position="333"/>
        <end position="355"/>
    </location>
</feature>
<feature type="transmembrane region" description="Helical" evidence="6">
    <location>
        <begin position="265"/>
        <end position="286"/>
    </location>
</feature>
<dbReference type="GeneID" id="74942464"/>
<evidence type="ECO:0000256" key="5">
    <source>
        <dbReference type="ARBA" id="ARBA00023136"/>
    </source>
</evidence>
<evidence type="ECO:0000313" key="9">
    <source>
        <dbReference type="EMBL" id="UWM56331.1"/>
    </source>
</evidence>